<evidence type="ECO:0000259" key="1">
    <source>
        <dbReference type="Pfam" id="PF15919"/>
    </source>
</evidence>
<dbReference type="SUPFAM" id="SSF143100">
    <property type="entry name" value="TTHA1013/TTHA0281-like"/>
    <property type="match status" value="1"/>
</dbReference>
<sequence length="126" mass="13670">MATYIALLRKDASSDYGVDFPDLPGCVTAGRTLEEARIAAAEALSLHLEGLAEDGEAAPEPSSTDQVMADPHNRDAVAFLVDAAPSTKPVRVNVMLPSDLLRRIDQTTRNRSRFLAEAAREKLEHI</sequence>
<dbReference type="Pfam" id="PF15919">
    <property type="entry name" value="HicB_lk_antitox"/>
    <property type="match status" value="1"/>
</dbReference>
<dbReference type="KEGG" id="lck:HN018_19195"/>
<reference evidence="2 3" key="1">
    <citation type="journal article" date="2014" name="World J. Microbiol. Biotechnol.">
        <title>Biodiversity and physiological characteristics of Antarctic and Arctic lichens-associated bacteria.</title>
        <authorList>
            <person name="Lee Y.M."/>
            <person name="Kim E.H."/>
            <person name="Lee H.K."/>
            <person name="Hong S.G."/>
        </authorList>
    </citation>
    <scope>NUCLEOTIDE SEQUENCE [LARGE SCALE GENOMIC DNA]</scope>
    <source>
        <strain evidence="2 3">PAMC 26569</strain>
    </source>
</reference>
<dbReference type="InterPro" id="IPR051404">
    <property type="entry name" value="TA_system_antitoxin"/>
</dbReference>
<evidence type="ECO:0000313" key="2">
    <source>
        <dbReference type="EMBL" id="QKE91873.1"/>
    </source>
</evidence>
<evidence type="ECO:0000313" key="3">
    <source>
        <dbReference type="Proteomes" id="UP000500767"/>
    </source>
</evidence>
<dbReference type="EMBL" id="CP053708">
    <property type="protein sequence ID" value="QKE91873.1"/>
    <property type="molecule type" value="Genomic_DNA"/>
</dbReference>
<protein>
    <submittedName>
        <fullName evidence="2">CopG family transcriptional regulator</fullName>
    </submittedName>
</protein>
<accession>A0A6M8HTN6</accession>
<proteinExistence type="predicted"/>
<dbReference type="RefSeq" id="WP_171835818.1">
    <property type="nucleotide sequence ID" value="NZ_CP053708.1"/>
</dbReference>
<organism evidence="2 3">
    <name type="scientific">Lichenicola cladoniae</name>
    <dbReference type="NCBI Taxonomy" id="1484109"/>
    <lineage>
        <taxon>Bacteria</taxon>
        <taxon>Pseudomonadati</taxon>
        <taxon>Pseudomonadota</taxon>
        <taxon>Alphaproteobacteria</taxon>
        <taxon>Acetobacterales</taxon>
        <taxon>Acetobacteraceae</taxon>
        <taxon>Lichenicola</taxon>
    </lineage>
</organism>
<dbReference type="PANTHER" id="PTHR34504">
    <property type="entry name" value="ANTITOXIN HICB"/>
    <property type="match status" value="1"/>
</dbReference>
<dbReference type="Proteomes" id="UP000500767">
    <property type="component" value="Chromosome"/>
</dbReference>
<dbReference type="CDD" id="cd22231">
    <property type="entry name" value="RHH_NikR_HicB-like"/>
    <property type="match status" value="1"/>
</dbReference>
<dbReference type="PANTHER" id="PTHR34504:SF2">
    <property type="entry name" value="UPF0150 PROTEIN SSL0259"/>
    <property type="match status" value="1"/>
</dbReference>
<name>A0A6M8HTN6_9PROT</name>
<feature type="domain" description="HicB-like antitoxin of toxin-antitoxin system" evidence="1">
    <location>
        <begin position="4"/>
        <end position="119"/>
    </location>
</feature>
<dbReference type="Gene3D" id="3.30.160.250">
    <property type="match status" value="1"/>
</dbReference>
<keyword evidence="3" id="KW-1185">Reference proteome</keyword>
<dbReference type="InterPro" id="IPR031807">
    <property type="entry name" value="HicB-like"/>
</dbReference>
<dbReference type="InterPro" id="IPR035069">
    <property type="entry name" value="TTHA1013/TTHA0281-like"/>
</dbReference>
<gene>
    <name evidence="2" type="ORF">HN018_19195</name>
</gene>
<dbReference type="AlphaFoldDB" id="A0A6M8HTN6"/>